<name>A0A9P5JZ99_9AGAM</name>
<evidence type="ECO:0000313" key="2">
    <source>
        <dbReference type="Proteomes" id="UP000759537"/>
    </source>
</evidence>
<dbReference type="OrthoDB" id="3199698at2759"/>
<dbReference type="Proteomes" id="UP000759537">
    <property type="component" value="Unassembled WGS sequence"/>
</dbReference>
<evidence type="ECO:0000313" key="1">
    <source>
        <dbReference type="EMBL" id="KAF8470967.1"/>
    </source>
</evidence>
<keyword evidence="2" id="KW-1185">Reference proteome</keyword>
<dbReference type="InterPro" id="IPR041078">
    <property type="entry name" value="Plavaka"/>
</dbReference>
<dbReference type="EMBL" id="WHVB01000024">
    <property type="protein sequence ID" value="KAF8470967.1"/>
    <property type="molecule type" value="Genomic_DNA"/>
</dbReference>
<accession>A0A9P5JZ99</accession>
<dbReference type="Pfam" id="PF18759">
    <property type="entry name" value="Plavaka"/>
    <property type="match status" value="1"/>
</dbReference>
<reference evidence="1" key="2">
    <citation type="journal article" date="2020" name="Nat. Commun.">
        <title>Large-scale genome sequencing of mycorrhizal fungi provides insights into the early evolution of symbiotic traits.</title>
        <authorList>
            <person name="Miyauchi S."/>
            <person name="Kiss E."/>
            <person name="Kuo A."/>
            <person name="Drula E."/>
            <person name="Kohler A."/>
            <person name="Sanchez-Garcia M."/>
            <person name="Morin E."/>
            <person name="Andreopoulos B."/>
            <person name="Barry K.W."/>
            <person name="Bonito G."/>
            <person name="Buee M."/>
            <person name="Carver A."/>
            <person name="Chen C."/>
            <person name="Cichocki N."/>
            <person name="Clum A."/>
            <person name="Culley D."/>
            <person name="Crous P.W."/>
            <person name="Fauchery L."/>
            <person name="Girlanda M."/>
            <person name="Hayes R.D."/>
            <person name="Keri Z."/>
            <person name="LaButti K."/>
            <person name="Lipzen A."/>
            <person name="Lombard V."/>
            <person name="Magnuson J."/>
            <person name="Maillard F."/>
            <person name="Murat C."/>
            <person name="Nolan M."/>
            <person name="Ohm R.A."/>
            <person name="Pangilinan J."/>
            <person name="Pereira M.F."/>
            <person name="Perotto S."/>
            <person name="Peter M."/>
            <person name="Pfister S."/>
            <person name="Riley R."/>
            <person name="Sitrit Y."/>
            <person name="Stielow J.B."/>
            <person name="Szollosi G."/>
            <person name="Zifcakova L."/>
            <person name="Stursova M."/>
            <person name="Spatafora J.W."/>
            <person name="Tedersoo L."/>
            <person name="Vaario L.M."/>
            <person name="Yamada A."/>
            <person name="Yan M."/>
            <person name="Wang P."/>
            <person name="Xu J."/>
            <person name="Bruns T."/>
            <person name="Baldrian P."/>
            <person name="Vilgalys R."/>
            <person name="Dunand C."/>
            <person name="Henrissat B."/>
            <person name="Grigoriev I.V."/>
            <person name="Hibbett D."/>
            <person name="Nagy L.G."/>
            <person name="Martin F.M."/>
        </authorList>
    </citation>
    <scope>NUCLEOTIDE SEQUENCE</scope>
    <source>
        <strain evidence="1">Prilba</strain>
    </source>
</reference>
<sequence>MQPFTSKFPCADIHELLAPDLLHQIIKGTFKDHLVTWVMDYMAAEHSKTRANQILADIDWLIATVPSFTGLRRFPEGRGFKQWTGDDSKALMKVFLPAIASHVPPKMVYAVSAFMEFCYLARHSQIDETTLASIDAAIGRFHKEREIFIEVGICEDFSLPQQHSLLHYSSLIRLFGAPNGICSSITESKHIQAPLGQMLLTNQHLDKLVAVCVDFESRGMLIRPSIGQDAVDAPGMTVLGDVKLARCPAQQYPKTLDLLAGYISKPKLPEYVQCFLYDQFNPDTEICGMDVPLEACPMVPPFLWVKVFHSAMATYHAPSDISGIGGMHHEWIRASPIWQNGHGRYDCVFIDNNPEVDGFTGLYVARVKLFLSFTTEDGTNYPCALVEWFSTHRDSPCEETGLWHVVPDCDARGRRTVSLVHIDTILHGAHLIGVAGHHILSKTLTYNHSLDVFHYYHVHEIAW</sequence>
<dbReference type="AlphaFoldDB" id="A0A9P5JZ99"/>
<gene>
    <name evidence="1" type="ORF">DFH94DRAFT_795645</name>
</gene>
<comment type="caution">
    <text evidence="1">The sequence shown here is derived from an EMBL/GenBank/DDBJ whole genome shotgun (WGS) entry which is preliminary data.</text>
</comment>
<organism evidence="1 2">
    <name type="scientific">Russula ochroleuca</name>
    <dbReference type="NCBI Taxonomy" id="152965"/>
    <lineage>
        <taxon>Eukaryota</taxon>
        <taxon>Fungi</taxon>
        <taxon>Dikarya</taxon>
        <taxon>Basidiomycota</taxon>
        <taxon>Agaricomycotina</taxon>
        <taxon>Agaricomycetes</taxon>
        <taxon>Russulales</taxon>
        <taxon>Russulaceae</taxon>
        <taxon>Russula</taxon>
    </lineage>
</organism>
<proteinExistence type="predicted"/>
<protein>
    <submittedName>
        <fullName evidence="1">Uncharacterized protein</fullName>
    </submittedName>
</protein>
<reference evidence="1" key="1">
    <citation type="submission" date="2019-10" db="EMBL/GenBank/DDBJ databases">
        <authorList>
            <consortium name="DOE Joint Genome Institute"/>
            <person name="Kuo A."/>
            <person name="Miyauchi S."/>
            <person name="Kiss E."/>
            <person name="Drula E."/>
            <person name="Kohler A."/>
            <person name="Sanchez-Garcia M."/>
            <person name="Andreopoulos B."/>
            <person name="Barry K.W."/>
            <person name="Bonito G."/>
            <person name="Buee M."/>
            <person name="Carver A."/>
            <person name="Chen C."/>
            <person name="Cichocki N."/>
            <person name="Clum A."/>
            <person name="Culley D."/>
            <person name="Crous P.W."/>
            <person name="Fauchery L."/>
            <person name="Girlanda M."/>
            <person name="Hayes R."/>
            <person name="Keri Z."/>
            <person name="LaButti K."/>
            <person name="Lipzen A."/>
            <person name="Lombard V."/>
            <person name="Magnuson J."/>
            <person name="Maillard F."/>
            <person name="Morin E."/>
            <person name="Murat C."/>
            <person name="Nolan M."/>
            <person name="Ohm R."/>
            <person name="Pangilinan J."/>
            <person name="Pereira M."/>
            <person name="Perotto S."/>
            <person name="Peter M."/>
            <person name="Riley R."/>
            <person name="Sitrit Y."/>
            <person name="Stielow B."/>
            <person name="Szollosi G."/>
            <person name="Zifcakova L."/>
            <person name="Stursova M."/>
            <person name="Spatafora J.W."/>
            <person name="Tedersoo L."/>
            <person name="Vaario L.-M."/>
            <person name="Yamada A."/>
            <person name="Yan M."/>
            <person name="Wang P."/>
            <person name="Xu J."/>
            <person name="Bruns T."/>
            <person name="Baldrian P."/>
            <person name="Vilgalys R."/>
            <person name="Henrissat B."/>
            <person name="Grigoriev I.V."/>
            <person name="Hibbett D."/>
            <person name="Nagy L.G."/>
            <person name="Martin F.M."/>
        </authorList>
    </citation>
    <scope>NUCLEOTIDE SEQUENCE</scope>
    <source>
        <strain evidence="1">Prilba</strain>
    </source>
</reference>